<sequence>MNSRALSIYPSVAGAGDEDGISKDANDSLSVFIAAKLSSLS</sequence>
<comment type="caution">
    <text evidence="1">The sequence shown here is derived from an EMBL/GenBank/DDBJ whole genome shotgun (WGS) entry which is preliminary data.</text>
</comment>
<keyword evidence="2" id="KW-1185">Reference proteome</keyword>
<dbReference type="EMBL" id="NNRM01000048">
    <property type="protein sequence ID" value="OYR21435.1"/>
    <property type="molecule type" value="Genomic_DNA"/>
</dbReference>
<gene>
    <name evidence="1" type="ORF">CEV34_5074</name>
</gene>
<proteinExistence type="predicted"/>
<name>A0A256G2V5_9HYPH</name>
<accession>A0A256G2V5</accession>
<organism evidence="1 2">
    <name type="scientific">Brucella pseudogrignonensis</name>
    <dbReference type="NCBI Taxonomy" id="419475"/>
    <lineage>
        <taxon>Bacteria</taxon>
        <taxon>Pseudomonadati</taxon>
        <taxon>Pseudomonadota</taxon>
        <taxon>Alphaproteobacteria</taxon>
        <taxon>Hyphomicrobiales</taxon>
        <taxon>Brucellaceae</taxon>
        <taxon>Brucella/Ochrobactrum group</taxon>
        <taxon>Brucella</taxon>
    </lineage>
</organism>
<evidence type="ECO:0000313" key="1">
    <source>
        <dbReference type="EMBL" id="OYR21435.1"/>
    </source>
</evidence>
<dbReference type="Proteomes" id="UP000216188">
    <property type="component" value="Unassembled WGS sequence"/>
</dbReference>
<protein>
    <submittedName>
        <fullName evidence="1">Uncharacterized protein</fullName>
    </submittedName>
</protein>
<dbReference type="AlphaFoldDB" id="A0A256G2V5"/>
<evidence type="ECO:0000313" key="2">
    <source>
        <dbReference type="Proteomes" id="UP000216188"/>
    </source>
</evidence>
<reference evidence="1 2" key="1">
    <citation type="submission" date="2017-07" db="EMBL/GenBank/DDBJ databases">
        <title>Phylogenetic study on the rhizospheric bacterium Ochrobactrum sp. A44.</title>
        <authorList>
            <person name="Krzyzanowska D.M."/>
            <person name="Ossowicki A."/>
            <person name="Rajewska M."/>
            <person name="Maciag T."/>
            <person name="Kaczynski Z."/>
            <person name="Czerwicka M."/>
            <person name="Jafra S."/>
        </authorList>
    </citation>
    <scope>NUCLEOTIDE SEQUENCE [LARGE SCALE GENOMIC DNA]</scope>
    <source>
        <strain evidence="1 2">CCUG 30717</strain>
    </source>
</reference>